<evidence type="ECO:0000313" key="15">
    <source>
        <dbReference type="EMBL" id="OCK80751.1"/>
    </source>
</evidence>
<evidence type="ECO:0000256" key="6">
    <source>
        <dbReference type="ARBA" id="ARBA00022553"/>
    </source>
</evidence>
<protein>
    <recommendedName>
        <fullName evidence="12">Dynactin subunit 4</fullName>
    </recommendedName>
</protein>
<dbReference type="OrthoDB" id="283815at2759"/>
<evidence type="ECO:0000256" key="4">
    <source>
        <dbReference type="ARBA" id="ARBA00022490"/>
    </source>
</evidence>
<comment type="similarity">
    <text evidence="11">Belongs to the dynactin subunit 4 family.</text>
</comment>
<keyword evidence="9" id="KW-0175">Coiled coil</keyword>
<keyword evidence="6" id="KW-0597">Phosphoprotein</keyword>
<sequence>MAQPFPYTYYSCDCYDSATLAPTSKRASHPARAEEEDERTFDPRNPRSNYSLYPLEHLLYCEDCRQIRCPRCVSEETLNWFCPSCLFEVPSSMIKSEGNRCTRNCYNCPICTSSMTVSSLEPPKVPTADDTGGLAGPFFLSCPYCHWSTLDIGIEFEKHTGITQQLARIRNGGKVVPTPKEREKERDKKRDAEARDESVAKADELSPEDLNPSEPPPQEELFSNLFAFYKSQLSLAAPSNPFSPHHDINFSSPSSFSRIMNLYSSTSSKKQKKDKPAPMREACSITEGLVPYNPSLDAAAVEALKTHGWSHTLSPTQKLHQTSPNTRFINELRPIPTLLRTKRGKRCRTCRHILSKPESKITSTRYKIKLLGLNHIPRLSVRALSSPIPLPTMAASTGSQGFDYARLSPGLPTHFLLTLSNPLFDPIRITLATPSTTAGKVQSRVTIMCPQFEVGANTDVWDDALSSGLTKRGATASTDPGSGTPQVEAGKIWDRGRNWTSVILEVVPGFLKPIPGFDFGLGGELAKKVDDEHELDEDDDVLEIPVFVRIEYESEVAAEDRAAAGAEHGRAGAAGGKEKREEAFWCVLGVGRIVGGP</sequence>
<reference evidence="15 16" key="1">
    <citation type="journal article" date="2016" name="Nat. Commun.">
        <title>Ectomycorrhizal ecology is imprinted in the genome of the dominant symbiotic fungus Cenococcum geophilum.</title>
        <authorList>
            <consortium name="DOE Joint Genome Institute"/>
            <person name="Peter M."/>
            <person name="Kohler A."/>
            <person name="Ohm R.A."/>
            <person name="Kuo A."/>
            <person name="Krutzmann J."/>
            <person name="Morin E."/>
            <person name="Arend M."/>
            <person name="Barry K.W."/>
            <person name="Binder M."/>
            <person name="Choi C."/>
            <person name="Clum A."/>
            <person name="Copeland A."/>
            <person name="Grisel N."/>
            <person name="Haridas S."/>
            <person name="Kipfer T."/>
            <person name="LaButti K."/>
            <person name="Lindquist E."/>
            <person name="Lipzen A."/>
            <person name="Maire R."/>
            <person name="Meier B."/>
            <person name="Mihaltcheva S."/>
            <person name="Molinier V."/>
            <person name="Murat C."/>
            <person name="Poggeler S."/>
            <person name="Quandt C.A."/>
            <person name="Sperisen C."/>
            <person name="Tritt A."/>
            <person name="Tisserant E."/>
            <person name="Crous P.W."/>
            <person name="Henrissat B."/>
            <person name="Nehls U."/>
            <person name="Egli S."/>
            <person name="Spatafora J.W."/>
            <person name="Grigoriev I.V."/>
            <person name="Martin F.M."/>
        </authorList>
    </citation>
    <scope>NUCLEOTIDE SEQUENCE [LARGE SCALE GENOMIC DNA]</scope>
    <source>
        <strain evidence="15 16">CBS 459.81</strain>
    </source>
</reference>
<comment type="subcellular location">
    <subcellularLocation>
        <location evidence="1">Cytoplasm</location>
        <location evidence="1">Cytoskeleton</location>
        <location evidence="1">Microtubule organizing center</location>
        <location evidence="1">Centrosome</location>
    </subcellularLocation>
    <subcellularLocation>
        <location evidence="2">Cytoplasm</location>
        <location evidence="2">Cytoskeleton</location>
        <location evidence="2">Stress fiber</location>
    </subcellularLocation>
    <subcellularLocation>
        <location evidence="3">Cytoplasm</location>
        <location evidence="3">Myofibril</location>
    </subcellularLocation>
</comment>
<keyword evidence="7" id="KW-0832">Ubl conjugation</keyword>
<dbReference type="PANTHER" id="PTHR13034:SF2">
    <property type="entry name" value="DYNACTIN SUBUNIT 4"/>
    <property type="match status" value="1"/>
</dbReference>
<dbReference type="EMBL" id="KV744947">
    <property type="protein sequence ID" value="OCK80751.1"/>
    <property type="molecule type" value="Genomic_DNA"/>
</dbReference>
<evidence type="ECO:0000256" key="13">
    <source>
        <dbReference type="ARBA" id="ARBA00093507"/>
    </source>
</evidence>
<dbReference type="GO" id="GO:0001725">
    <property type="term" value="C:stress fiber"/>
    <property type="evidence" value="ECO:0007669"/>
    <property type="project" value="UniProtKB-SubCell"/>
</dbReference>
<dbReference type="Pfam" id="PF05502">
    <property type="entry name" value="Dynactin_p62"/>
    <property type="match status" value="1"/>
</dbReference>
<evidence type="ECO:0000256" key="10">
    <source>
        <dbReference type="ARBA" id="ARBA00023212"/>
    </source>
</evidence>
<keyword evidence="5" id="KW-1017">Isopeptide bond</keyword>
<evidence type="ECO:0000256" key="12">
    <source>
        <dbReference type="ARBA" id="ARBA00034864"/>
    </source>
</evidence>
<evidence type="ECO:0000256" key="2">
    <source>
        <dbReference type="ARBA" id="ARBA00004529"/>
    </source>
</evidence>
<proteinExistence type="inferred from homology"/>
<evidence type="ECO:0000256" key="8">
    <source>
        <dbReference type="ARBA" id="ARBA00022990"/>
    </source>
</evidence>
<evidence type="ECO:0000256" key="3">
    <source>
        <dbReference type="ARBA" id="ARBA00004657"/>
    </source>
</evidence>
<keyword evidence="16" id="KW-1185">Reference proteome</keyword>
<dbReference type="AlphaFoldDB" id="A0A8E2EB54"/>
<evidence type="ECO:0000256" key="7">
    <source>
        <dbReference type="ARBA" id="ARBA00022843"/>
    </source>
</evidence>
<dbReference type="InterPro" id="IPR008603">
    <property type="entry name" value="DCTN4"/>
</dbReference>
<feature type="region of interest" description="Disordered" evidence="14">
    <location>
        <begin position="170"/>
        <end position="217"/>
    </location>
</feature>
<accession>A0A8E2EB54</accession>
<dbReference type="GO" id="GO:0005869">
    <property type="term" value="C:dynactin complex"/>
    <property type="evidence" value="ECO:0007669"/>
    <property type="project" value="InterPro"/>
</dbReference>
<organism evidence="15 16">
    <name type="scientific">Lepidopterella palustris CBS 459.81</name>
    <dbReference type="NCBI Taxonomy" id="1314670"/>
    <lineage>
        <taxon>Eukaryota</taxon>
        <taxon>Fungi</taxon>
        <taxon>Dikarya</taxon>
        <taxon>Ascomycota</taxon>
        <taxon>Pezizomycotina</taxon>
        <taxon>Dothideomycetes</taxon>
        <taxon>Pleosporomycetidae</taxon>
        <taxon>Mytilinidiales</taxon>
        <taxon>Argynnaceae</taxon>
        <taxon>Lepidopterella</taxon>
    </lineage>
</organism>
<gene>
    <name evidence="15" type="ORF">K432DRAFT_434561</name>
</gene>
<evidence type="ECO:0000256" key="14">
    <source>
        <dbReference type="SAM" id="MobiDB-lite"/>
    </source>
</evidence>
<feature type="region of interest" description="Disordered" evidence="14">
    <location>
        <begin position="25"/>
        <end position="47"/>
    </location>
</feature>
<keyword evidence="8" id="KW-0007">Acetylation</keyword>
<comment type="subunit">
    <text evidence="13">Subunit of dynactin, a multiprotein complex part of a tripartite complex with dynein and a adapter, such as BICDL1, BICD2 or HOOK3. The dynactin complex is built around ACTR1A/ACTB filament and consists of an actin-related filament composed of a shoulder domain, a pointed end and a barbed end. Its length is defined by its flexible shoulder domain. The soulder is composed of 2 DCTN1 subunits, 4 DCTN2 and 2 DCTN3. The 4 DCNT2 (via N-terminus) bind the ACTR1A filament and act as molecular rulers to determine the length. The pointed end is important for binding dynein-dynactin cargo adapters. Consists of 4 subunits: ACTR10, DCNT4, DCTN5 and DCTN6. The barbed end is composed of a CAPZA1:CAPZB heterodimers, which binds ACTR1A/ACTB filament and dynactin and stabilizes dynactin. Interacts with ATP7B, but not ATP7A, in a copper-dependent manner. Interacts with ANK2; this interaction is required for localization at costameres. Interacts with N4BP2L1.</text>
</comment>
<name>A0A8E2EB54_9PEZI</name>
<keyword evidence="4" id="KW-0963">Cytoplasm</keyword>
<evidence type="ECO:0000313" key="16">
    <source>
        <dbReference type="Proteomes" id="UP000250266"/>
    </source>
</evidence>
<evidence type="ECO:0000256" key="9">
    <source>
        <dbReference type="ARBA" id="ARBA00023054"/>
    </source>
</evidence>
<dbReference type="Proteomes" id="UP000250266">
    <property type="component" value="Unassembled WGS sequence"/>
</dbReference>
<feature type="compositionally biased region" description="Basic and acidic residues" evidence="14">
    <location>
        <begin position="179"/>
        <end position="204"/>
    </location>
</feature>
<dbReference type="PANTHER" id="PTHR13034">
    <property type="entry name" value="DYNACTIN P62 SUBUNIT"/>
    <property type="match status" value="1"/>
</dbReference>
<evidence type="ECO:0000256" key="5">
    <source>
        <dbReference type="ARBA" id="ARBA00022499"/>
    </source>
</evidence>
<evidence type="ECO:0000256" key="1">
    <source>
        <dbReference type="ARBA" id="ARBA00004300"/>
    </source>
</evidence>
<evidence type="ECO:0000256" key="11">
    <source>
        <dbReference type="ARBA" id="ARBA00034776"/>
    </source>
</evidence>
<keyword evidence="10" id="KW-0206">Cytoskeleton</keyword>